<organism evidence="2 3">
    <name type="scientific">Sellimonas catena</name>
    <dbReference type="NCBI Taxonomy" id="2994035"/>
    <lineage>
        <taxon>Bacteria</taxon>
        <taxon>Bacillati</taxon>
        <taxon>Bacillota</taxon>
        <taxon>Clostridia</taxon>
        <taxon>Lachnospirales</taxon>
        <taxon>Lachnospiraceae</taxon>
        <taxon>Sellimonas</taxon>
    </lineage>
</organism>
<dbReference type="EMBL" id="BSCH01000036">
    <property type="protein sequence ID" value="GLG92090.1"/>
    <property type="molecule type" value="Genomic_DNA"/>
</dbReference>
<proteinExistence type="predicted"/>
<accession>A0A9W6FHL4</accession>
<evidence type="ECO:0000256" key="1">
    <source>
        <dbReference type="SAM" id="Coils"/>
    </source>
</evidence>
<evidence type="ECO:0000313" key="2">
    <source>
        <dbReference type="EMBL" id="GLG92090.1"/>
    </source>
</evidence>
<dbReference type="AlphaFoldDB" id="A0A9W6FHL4"/>
<gene>
    <name evidence="2" type="ORF">Selli2_35170</name>
</gene>
<dbReference type="RefSeq" id="WP_281845991.1">
    <property type="nucleotide sequence ID" value="NZ_BSCH01000036.1"/>
</dbReference>
<reference evidence="2" key="2">
    <citation type="submission" date="2022-11" db="EMBL/GenBank/DDBJ databases">
        <title>Draft genome sequence of Sellimonas catena strain 18CBH55.</title>
        <authorList>
            <person name="Atsushi H."/>
            <person name="Moriya O."/>
            <person name="Mitsuo S."/>
        </authorList>
    </citation>
    <scope>NUCLEOTIDE SEQUENCE</scope>
    <source>
        <strain evidence="2">18CBH55</strain>
    </source>
</reference>
<dbReference type="Proteomes" id="UP001145094">
    <property type="component" value="Unassembled WGS sequence"/>
</dbReference>
<protein>
    <submittedName>
        <fullName evidence="2">Uncharacterized protein</fullName>
    </submittedName>
</protein>
<keyword evidence="1" id="KW-0175">Coiled coil</keyword>
<name>A0A9W6FHL4_9FIRM</name>
<evidence type="ECO:0000313" key="3">
    <source>
        <dbReference type="Proteomes" id="UP001145094"/>
    </source>
</evidence>
<comment type="caution">
    <text evidence="2">The sequence shown here is derived from an EMBL/GenBank/DDBJ whole genome shotgun (WGS) entry which is preliminary data.</text>
</comment>
<reference evidence="2" key="3">
    <citation type="journal article" date="2023" name="Int. J. Syst. Evol. Microbiol.">
        <title>Sellimonas catena sp. nov., isolated from human faeces.</title>
        <authorList>
            <person name="Hisatomi A."/>
            <person name="Ohkuma M."/>
            <person name="Sakamoto M."/>
        </authorList>
    </citation>
    <scope>NUCLEOTIDE SEQUENCE</scope>
    <source>
        <strain evidence="2">18CBH55</strain>
    </source>
</reference>
<reference evidence="2" key="1">
    <citation type="submission" date="2022-11" db="EMBL/GenBank/DDBJ databases">
        <title>Draft genome sequence of Sellimonas catena strain 18CBH55.</title>
        <authorList>
            <person name="Hisatomi A."/>
            <person name="Ohkuma M."/>
            <person name="Sakamoto M."/>
        </authorList>
    </citation>
    <scope>NUCLEOTIDE SEQUENCE</scope>
    <source>
        <strain evidence="2">18CBH55</strain>
    </source>
</reference>
<sequence>MYLEGSEFVTYTPVEAYGVSTYADGVVSGGNSGDNFISGGMRFLWVYDPSNPSKSGFTGCGKWFCNVPNTPLEGITSDEILAQEFESGRQNLNREFEKWQQKVASDKENSYVFNFSGMIYAAGGTGCAVTVNA</sequence>
<feature type="coiled-coil region" evidence="1">
    <location>
        <begin position="82"/>
        <end position="109"/>
    </location>
</feature>